<protein>
    <submittedName>
        <fullName evidence="1">Uncharacterized protein</fullName>
    </submittedName>
</protein>
<dbReference type="Gramene" id="PRQ36309">
    <property type="protein sequence ID" value="PRQ36309"/>
    <property type="gene ID" value="RchiOBHm_Chr4g0390021"/>
</dbReference>
<evidence type="ECO:0000313" key="2">
    <source>
        <dbReference type="Proteomes" id="UP000238479"/>
    </source>
</evidence>
<name>A0A2P6QQ48_ROSCH</name>
<dbReference type="Proteomes" id="UP000238479">
    <property type="component" value="Chromosome 4"/>
</dbReference>
<proteinExistence type="predicted"/>
<comment type="caution">
    <text evidence="1">The sequence shown here is derived from an EMBL/GenBank/DDBJ whole genome shotgun (WGS) entry which is preliminary data.</text>
</comment>
<evidence type="ECO:0000313" key="1">
    <source>
        <dbReference type="EMBL" id="PRQ36309.1"/>
    </source>
</evidence>
<gene>
    <name evidence="1" type="ORF">RchiOBHm_Chr4g0390021</name>
</gene>
<organism evidence="1 2">
    <name type="scientific">Rosa chinensis</name>
    <name type="common">China rose</name>
    <dbReference type="NCBI Taxonomy" id="74649"/>
    <lineage>
        <taxon>Eukaryota</taxon>
        <taxon>Viridiplantae</taxon>
        <taxon>Streptophyta</taxon>
        <taxon>Embryophyta</taxon>
        <taxon>Tracheophyta</taxon>
        <taxon>Spermatophyta</taxon>
        <taxon>Magnoliopsida</taxon>
        <taxon>eudicotyledons</taxon>
        <taxon>Gunneridae</taxon>
        <taxon>Pentapetalae</taxon>
        <taxon>rosids</taxon>
        <taxon>fabids</taxon>
        <taxon>Rosales</taxon>
        <taxon>Rosaceae</taxon>
        <taxon>Rosoideae</taxon>
        <taxon>Rosoideae incertae sedis</taxon>
        <taxon>Rosa</taxon>
    </lineage>
</organism>
<reference evidence="1 2" key="1">
    <citation type="journal article" date="2018" name="Nat. Genet.">
        <title>The Rosa genome provides new insights in the design of modern roses.</title>
        <authorList>
            <person name="Bendahmane M."/>
        </authorList>
    </citation>
    <scope>NUCLEOTIDE SEQUENCE [LARGE SCALE GENOMIC DNA]</scope>
    <source>
        <strain evidence="2">cv. Old Blush</strain>
    </source>
</reference>
<dbReference type="EMBL" id="PDCK01000042">
    <property type="protein sequence ID" value="PRQ36309.1"/>
    <property type="molecule type" value="Genomic_DNA"/>
</dbReference>
<dbReference type="AlphaFoldDB" id="A0A2P6QQ48"/>
<sequence>MLLGLHQSRPFWAPNLIWAHVRTQLPRSCNSSLFYFLFFTLSLSLFSLLSPDEPRSMAECSKNKAYPCQSKMKFNLEIGARLGL</sequence>
<accession>A0A2P6QQ48</accession>
<keyword evidence="2" id="KW-1185">Reference proteome</keyword>